<organism evidence="1 2">
    <name type="scientific">Haemonchus contortus</name>
    <name type="common">Barber pole worm</name>
    <dbReference type="NCBI Taxonomy" id="6289"/>
    <lineage>
        <taxon>Eukaryota</taxon>
        <taxon>Metazoa</taxon>
        <taxon>Ecdysozoa</taxon>
        <taxon>Nematoda</taxon>
        <taxon>Chromadorea</taxon>
        <taxon>Rhabditida</taxon>
        <taxon>Rhabditina</taxon>
        <taxon>Rhabditomorpha</taxon>
        <taxon>Strongyloidea</taxon>
        <taxon>Trichostrongylidae</taxon>
        <taxon>Haemonchus</taxon>
    </lineage>
</organism>
<dbReference type="WBParaSite" id="HCON_00142210-00001">
    <property type="protein sequence ID" value="HCON_00142210-00001"/>
    <property type="gene ID" value="HCON_00142210"/>
</dbReference>
<keyword evidence="1" id="KW-1185">Reference proteome</keyword>
<name>A0A7I4YW80_HAECO</name>
<sequence>MAIGTSNARTLASGACKEDLTMQARKIKYDVIGLTEAKRHRPLHAVFENGEERGTIWAPMINAAVVRIRHELRRAHPRTHDLAHTREELRLGTWDSRGVGGVCVLVNTHMAINID</sequence>
<protein>
    <submittedName>
        <fullName evidence="2">Reverse transcriptase domain-containing protein</fullName>
    </submittedName>
</protein>
<reference evidence="2" key="1">
    <citation type="submission" date="2020-12" db="UniProtKB">
        <authorList>
            <consortium name="WormBaseParasite"/>
        </authorList>
    </citation>
    <scope>IDENTIFICATION</scope>
    <source>
        <strain evidence="2">MHco3</strain>
    </source>
</reference>
<evidence type="ECO:0000313" key="2">
    <source>
        <dbReference type="WBParaSite" id="HCON_00142210-00001"/>
    </source>
</evidence>
<dbReference type="AlphaFoldDB" id="A0A7I4YW80"/>
<accession>A0A7I4YW80</accession>
<evidence type="ECO:0000313" key="1">
    <source>
        <dbReference type="Proteomes" id="UP000025227"/>
    </source>
</evidence>
<proteinExistence type="predicted"/>
<dbReference type="Proteomes" id="UP000025227">
    <property type="component" value="Unplaced"/>
</dbReference>